<dbReference type="InterPro" id="IPR029056">
    <property type="entry name" value="Ribokinase-like"/>
</dbReference>
<keyword evidence="8 17" id="KW-0521">NADP</keyword>
<keyword evidence="10 17" id="KW-0520">NAD</keyword>
<dbReference type="PANTHER" id="PTHR12592">
    <property type="entry name" value="ATP-DEPENDENT (S)-NAD(P)H-HYDRATE DEHYDRATASE FAMILY MEMBER"/>
    <property type="match status" value="1"/>
</dbReference>
<sequence>MKVVTGTTMQEIDRRTIEEFGVPGLALMENAGTGCVAAITELCDSTGRAVVVAGKGNNGGDGFVVARLLRENGWQVATFVIARKEEIGGDARVNLERLGDGAVTFCSEPGMLGHYVAALREADVIVDALLGTGLRSEVTGVYAEAISLVNAAGPPVLAVDIPSGIDAATGKVLGTAVRADLTVTFALAKCGHVMYPGVTFTGSLKVVDIGIPGEVTDAAPGLEFLEADAIRPLLRKRERTSHKGSFGHCLIIAGSTGKTGAAAMAANSAVRSGAGLVTLAVPASLSPILEAKTTEAMTLPLPDGDLGYLVNADQAFIDNALEGKNAVAVGPGLSLHPETVQLVRRLVSTVSLPLVLDADGLNAVAGEPEVLLHKKSPALILTPHPGEMARLAGCSVTDVERGRTTAAREFAEYHGVYVILKGARTIIAAPDGRLAINGSGNPGMASGGMGDVLAGILVALLAQGYEPFTACRIGVFLHGHAADMVAAEMGEIGMAAVDVQERLPYACNQLIQ</sequence>
<evidence type="ECO:0000256" key="13">
    <source>
        <dbReference type="ARBA" id="ARBA00023268"/>
    </source>
</evidence>
<dbReference type="CDD" id="cd01171">
    <property type="entry name" value="YXKO-related"/>
    <property type="match status" value="1"/>
</dbReference>
<dbReference type="SUPFAM" id="SSF64153">
    <property type="entry name" value="YjeF N-terminal domain-like"/>
    <property type="match status" value="1"/>
</dbReference>
<comment type="similarity">
    <text evidence="3 19">In the N-terminal section; belongs to the NnrE/AIBP family.</text>
</comment>
<feature type="binding site" evidence="18">
    <location>
        <begin position="57"/>
        <end position="61"/>
    </location>
    <ligand>
        <name>(6S)-NADPHX</name>
        <dbReference type="ChEBI" id="CHEBI:64076"/>
    </ligand>
</feature>
<dbReference type="HAMAP" id="MF_01965">
    <property type="entry name" value="NADHX_dehydratase"/>
    <property type="match status" value="1"/>
</dbReference>
<feature type="binding site" evidence="17">
    <location>
        <position position="261"/>
    </location>
    <ligand>
        <name>(6S)-NADPHX</name>
        <dbReference type="ChEBI" id="CHEBI:64076"/>
    </ligand>
</feature>
<reference evidence="22 23" key="1">
    <citation type="submission" date="2021-05" db="EMBL/GenBank/DDBJ databases">
        <title>The draft genome of Geobacter luticola JCM 17780.</title>
        <authorList>
            <person name="Xu Z."/>
            <person name="Masuda Y."/>
            <person name="Itoh H."/>
            <person name="Senoo K."/>
        </authorList>
    </citation>
    <scope>NUCLEOTIDE SEQUENCE [LARGE SCALE GENOMIC DNA]</scope>
    <source>
        <strain evidence="22 23">JCM 17780</strain>
    </source>
</reference>
<dbReference type="InterPro" id="IPR036652">
    <property type="entry name" value="YjeF_N_dom_sf"/>
</dbReference>
<comment type="cofactor">
    <cofactor evidence="17">
        <name>Mg(2+)</name>
        <dbReference type="ChEBI" id="CHEBI:18420"/>
    </cofactor>
</comment>
<evidence type="ECO:0000256" key="18">
    <source>
        <dbReference type="HAMAP-Rule" id="MF_01966"/>
    </source>
</evidence>
<comment type="similarity">
    <text evidence="17">Belongs to the NnrD/CARKD family.</text>
</comment>
<dbReference type="EMBL" id="JAHCVK010000010">
    <property type="protein sequence ID" value="MBT0654418.1"/>
    <property type="molecule type" value="Genomic_DNA"/>
</dbReference>
<dbReference type="SUPFAM" id="SSF53613">
    <property type="entry name" value="Ribokinase-like"/>
    <property type="match status" value="1"/>
</dbReference>
<dbReference type="RefSeq" id="WP_214176425.1">
    <property type="nucleotide sequence ID" value="NZ_JAHCVK010000010.1"/>
</dbReference>
<dbReference type="Gene3D" id="3.40.50.10260">
    <property type="entry name" value="YjeF N-terminal domain"/>
    <property type="match status" value="1"/>
</dbReference>
<feature type="binding site" evidence="17">
    <location>
        <position position="332"/>
    </location>
    <ligand>
        <name>(6S)-NADPHX</name>
        <dbReference type="ChEBI" id="CHEBI:64076"/>
    </ligand>
</feature>
<keyword evidence="13" id="KW-0511">Multifunctional enzyme</keyword>
<feature type="binding site" evidence="18">
    <location>
        <position position="160"/>
    </location>
    <ligand>
        <name>(6S)-NADPHX</name>
        <dbReference type="ChEBI" id="CHEBI:64076"/>
    </ligand>
</feature>
<dbReference type="EC" id="5.1.99.6" evidence="19"/>
<evidence type="ECO:0000256" key="4">
    <source>
        <dbReference type="ARBA" id="ARBA00009524"/>
    </source>
</evidence>
<comment type="catalytic activity">
    <reaction evidence="16 17 19">
        <text>(6S)-NADPHX + ADP = AMP + phosphate + NADPH + H(+)</text>
        <dbReference type="Rhea" id="RHEA:32235"/>
        <dbReference type="ChEBI" id="CHEBI:15378"/>
        <dbReference type="ChEBI" id="CHEBI:43474"/>
        <dbReference type="ChEBI" id="CHEBI:57783"/>
        <dbReference type="ChEBI" id="CHEBI:64076"/>
        <dbReference type="ChEBI" id="CHEBI:456215"/>
        <dbReference type="ChEBI" id="CHEBI:456216"/>
        <dbReference type="EC" id="4.2.1.136"/>
    </reaction>
</comment>
<comment type="catalytic activity">
    <reaction evidence="1 18 19">
        <text>(6R)-NADHX = (6S)-NADHX</text>
        <dbReference type="Rhea" id="RHEA:32215"/>
        <dbReference type="ChEBI" id="CHEBI:64074"/>
        <dbReference type="ChEBI" id="CHEBI:64075"/>
        <dbReference type="EC" id="5.1.99.6"/>
    </reaction>
</comment>
<evidence type="ECO:0000256" key="1">
    <source>
        <dbReference type="ARBA" id="ARBA00000013"/>
    </source>
</evidence>
<feature type="binding site" evidence="18">
    <location>
        <position position="142"/>
    </location>
    <ligand>
        <name>(6S)-NADPHX</name>
        <dbReference type="ChEBI" id="CHEBI:64076"/>
    </ligand>
</feature>
<feature type="binding site" evidence="18">
    <location>
        <begin position="131"/>
        <end position="137"/>
    </location>
    <ligand>
        <name>(6S)-NADPHX</name>
        <dbReference type="ChEBI" id="CHEBI:64076"/>
    </ligand>
</feature>
<evidence type="ECO:0000256" key="19">
    <source>
        <dbReference type="PIRNR" id="PIRNR017184"/>
    </source>
</evidence>
<dbReference type="InterPro" id="IPR004443">
    <property type="entry name" value="YjeF_N_dom"/>
</dbReference>
<dbReference type="InterPro" id="IPR017953">
    <property type="entry name" value="Carbohydrate_kinase_pred_CS"/>
</dbReference>
<feature type="binding site" evidence="18">
    <location>
        <position position="163"/>
    </location>
    <ligand>
        <name>K(+)</name>
        <dbReference type="ChEBI" id="CHEBI:29103"/>
    </ligand>
</feature>
<evidence type="ECO:0000256" key="6">
    <source>
        <dbReference type="ARBA" id="ARBA00022741"/>
    </source>
</evidence>
<comment type="catalytic activity">
    <reaction evidence="15 17 19">
        <text>(6S)-NADHX + ADP = AMP + phosphate + NADH + H(+)</text>
        <dbReference type="Rhea" id="RHEA:32223"/>
        <dbReference type="ChEBI" id="CHEBI:15378"/>
        <dbReference type="ChEBI" id="CHEBI:43474"/>
        <dbReference type="ChEBI" id="CHEBI:57945"/>
        <dbReference type="ChEBI" id="CHEBI:64074"/>
        <dbReference type="ChEBI" id="CHEBI:456215"/>
        <dbReference type="ChEBI" id="CHEBI:456216"/>
        <dbReference type="EC" id="4.2.1.136"/>
    </reaction>
</comment>
<evidence type="ECO:0000313" key="22">
    <source>
        <dbReference type="EMBL" id="MBT0654418.1"/>
    </source>
</evidence>
<keyword evidence="9 18" id="KW-0630">Potassium</keyword>
<comment type="function">
    <text evidence="17">Catalyzes the dehydration of the S-form of NAD(P)HX at the expense of ADP, which is converted to AMP. Together with NAD(P)HX epimerase, which catalyzes the epimerization of the S- and R-forms, the enzyme allows the repair of both epimers of NAD(P)HX, a damaged form of NAD(P)H that is a result of enzymatic or heat-dependent hydration.</text>
</comment>
<dbReference type="Proteomes" id="UP000756860">
    <property type="component" value="Unassembled WGS sequence"/>
</dbReference>
<evidence type="ECO:0000256" key="3">
    <source>
        <dbReference type="ARBA" id="ARBA00006001"/>
    </source>
</evidence>
<evidence type="ECO:0000256" key="15">
    <source>
        <dbReference type="ARBA" id="ARBA00048238"/>
    </source>
</evidence>
<protein>
    <recommendedName>
        <fullName evidence="19">Bifunctional NAD(P)H-hydrate repair enzyme</fullName>
    </recommendedName>
    <alternativeName>
        <fullName evidence="19">Nicotinamide nucleotide repair protein</fullName>
    </alternativeName>
    <domain>
        <recommendedName>
            <fullName evidence="19">ADP-dependent (S)-NAD(P)H-hydrate dehydratase</fullName>
            <ecNumber evidence="19">4.2.1.136</ecNumber>
        </recommendedName>
        <alternativeName>
            <fullName evidence="19">ADP-dependent NAD(P)HX dehydratase</fullName>
        </alternativeName>
    </domain>
    <domain>
        <recommendedName>
            <fullName evidence="19">NAD(P)H-hydrate epimerase</fullName>
            <ecNumber evidence="19">5.1.99.6</ecNumber>
        </recommendedName>
    </domain>
</protein>
<dbReference type="Pfam" id="PF03853">
    <property type="entry name" value="YjeF_N"/>
    <property type="match status" value="1"/>
</dbReference>
<keyword evidence="23" id="KW-1185">Reference proteome</keyword>
<evidence type="ECO:0000313" key="23">
    <source>
        <dbReference type="Proteomes" id="UP000756860"/>
    </source>
</evidence>
<comment type="caution">
    <text evidence="22">The sequence shown here is derived from an EMBL/GenBank/DDBJ whole genome shotgun (WGS) entry which is preliminary data.</text>
</comment>
<comment type="catalytic activity">
    <reaction evidence="2 18 19">
        <text>(6R)-NADPHX = (6S)-NADPHX</text>
        <dbReference type="Rhea" id="RHEA:32227"/>
        <dbReference type="ChEBI" id="CHEBI:64076"/>
        <dbReference type="ChEBI" id="CHEBI:64077"/>
        <dbReference type="EC" id="5.1.99.6"/>
    </reaction>
</comment>
<comment type="subunit">
    <text evidence="17">Homotetramer.</text>
</comment>
<dbReference type="Gene3D" id="3.40.1190.20">
    <property type="match status" value="1"/>
</dbReference>
<feature type="binding site" evidence="18">
    <location>
        <position position="58"/>
    </location>
    <ligand>
        <name>K(+)</name>
        <dbReference type="ChEBI" id="CHEBI:29103"/>
    </ligand>
</feature>
<comment type="function">
    <text evidence="18">Catalyzes the epimerization of the S- and R-forms of NAD(P)HX, a damaged form of NAD(P)H that is a result of enzymatic or heat-dependent hydration. This is a prerequisite for the S-specific NAD(P)H-hydrate dehydratase to allow the repair of both epimers of NAD(P)HX.</text>
</comment>
<feature type="binding site" evidence="17">
    <location>
        <position position="451"/>
    </location>
    <ligand>
        <name>(6S)-NADPHX</name>
        <dbReference type="ChEBI" id="CHEBI:64076"/>
    </ligand>
</feature>
<evidence type="ECO:0000256" key="11">
    <source>
        <dbReference type="ARBA" id="ARBA00023235"/>
    </source>
</evidence>
<feature type="binding site" evidence="17">
    <location>
        <position position="384"/>
    </location>
    <ligand>
        <name>(6S)-NADPHX</name>
        <dbReference type="ChEBI" id="CHEBI:64076"/>
    </ligand>
</feature>
<dbReference type="NCBIfam" id="TIGR00197">
    <property type="entry name" value="yjeF_nterm"/>
    <property type="match status" value="1"/>
</dbReference>
<dbReference type="NCBIfam" id="TIGR00196">
    <property type="entry name" value="yjeF_cterm"/>
    <property type="match status" value="1"/>
</dbReference>
<proteinExistence type="inferred from homology"/>
<gene>
    <name evidence="17" type="primary">nnrD</name>
    <name evidence="18" type="synonym">nnrE</name>
    <name evidence="22" type="ORF">KI810_15270</name>
</gene>
<evidence type="ECO:0000256" key="16">
    <source>
        <dbReference type="ARBA" id="ARBA00049209"/>
    </source>
</evidence>
<keyword evidence="7 17" id="KW-0067">ATP-binding</keyword>
<dbReference type="Pfam" id="PF01256">
    <property type="entry name" value="Carb_kinase"/>
    <property type="match status" value="1"/>
</dbReference>
<keyword evidence="5 18" id="KW-0479">Metal-binding</keyword>
<evidence type="ECO:0000259" key="20">
    <source>
        <dbReference type="PROSITE" id="PS51383"/>
    </source>
</evidence>
<name>A0ABS5SGD3_9BACT</name>
<evidence type="ECO:0000256" key="7">
    <source>
        <dbReference type="ARBA" id="ARBA00022840"/>
    </source>
</evidence>
<comment type="similarity">
    <text evidence="4 19">In the C-terminal section; belongs to the NnrD/CARKD family.</text>
</comment>
<keyword evidence="11 18" id="KW-0413">Isomerase</keyword>
<comment type="function">
    <text evidence="14 19">Bifunctional enzyme that catalyzes the epimerization of the S- and R-forms of NAD(P)HX and the dehydration of the S-form of NAD(P)HX at the expense of ADP, which is converted to AMP. This allows the repair of both epimers of NAD(P)HX, a damaged form of NAD(P)H that is a result of enzymatic or heat-dependent hydration.</text>
</comment>
<evidence type="ECO:0000256" key="14">
    <source>
        <dbReference type="ARBA" id="ARBA00025153"/>
    </source>
</evidence>
<evidence type="ECO:0000256" key="5">
    <source>
        <dbReference type="ARBA" id="ARBA00022723"/>
    </source>
</evidence>
<dbReference type="PANTHER" id="PTHR12592:SF0">
    <property type="entry name" value="ATP-DEPENDENT (S)-NAD(P)H-HYDRATE DEHYDRATASE"/>
    <property type="match status" value="1"/>
</dbReference>
<evidence type="ECO:0000256" key="8">
    <source>
        <dbReference type="ARBA" id="ARBA00022857"/>
    </source>
</evidence>
<evidence type="ECO:0000259" key="21">
    <source>
        <dbReference type="PROSITE" id="PS51385"/>
    </source>
</evidence>
<evidence type="ECO:0000256" key="12">
    <source>
        <dbReference type="ARBA" id="ARBA00023239"/>
    </source>
</evidence>
<feature type="binding site" evidence="18">
    <location>
        <position position="127"/>
    </location>
    <ligand>
        <name>K(+)</name>
        <dbReference type="ChEBI" id="CHEBI:29103"/>
    </ligand>
</feature>
<evidence type="ECO:0000256" key="17">
    <source>
        <dbReference type="HAMAP-Rule" id="MF_01965"/>
    </source>
</evidence>
<keyword evidence="6 17" id="KW-0547">Nucleotide-binding</keyword>
<dbReference type="PIRSF" id="PIRSF017184">
    <property type="entry name" value="Nnr"/>
    <property type="match status" value="1"/>
</dbReference>
<comment type="cofactor">
    <cofactor evidence="18 19">
        <name>K(+)</name>
        <dbReference type="ChEBI" id="CHEBI:29103"/>
    </cofactor>
    <text evidence="18 19">Binds 1 potassium ion per subunit.</text>
</comment>
<evidence type="ECO:0000256" key="2">
    <source>
        <dbReference type="ARBA" id="ARBA00000909"/>
    </source>
</evidence>
<dbReference type="InterPro" id="IPR030677">
    <property type="entry name" value="Nnr"/>
</dbReference>
<dbReference type="EC" id="4.2.1.136" evidence="19"/>
<feature type="binding site" evidence="17">
    <location>
        <position position="450"/>
    </location>
    <ligand>
        <name>AMP</name>
        <dbReference type="ChEBI" id="CHEBI:456215"/>
    </ligand>
</feature>
<feature type="domain" description="YjeF C-terminal" evidence="20">
    <location>
        <begin position="226"/>
        <end position="510"/>
    </location>
</feature>
<keyword evidence="12 17" id="KW-0456">Lyase</keyword>
<feature type="binding site" evidence="17">
    <location>
        <begin position="421"/>
        <end position="425"/>
    </location>
    <ligand>
        <name>AMP</name>
        <dbReference type="ChEBI" id="CHEBI:456215"/>
    </ligand>
</feature>
<dbReference type="HAMAP" id="MF_01966">
    <property type="entry name" value="NADHX_epimerase"/>
    <property type="match status" value="1"/>
</dbReference>
<dbReference type="PROSITE" id="PS51383">
    <property type="entry name" value="YJEF_C_3"/>
    <property type="match status" value="1"/>
</dbReference>
<evidence type="ECO:0000256" key="10">
    <source>
        <dbReference type="ARBA" id="ARBA00023027"/>
    </source>
</evidence>
<dbReference type="PROSITE" id="PS01050">
    <property type="entry name" value="YJEF_C_2"/>
    <property type="match status" value="1"/>
</dbReference>
<comment type="similarity">
    <text evidence="18">Belongs to the NnrE/AIBP family.</text>
</comment>
<organism evidence="22 23">
    <name type="scientific">Geomobilimonas luticola</name>
    <dbReference type="NCBI Taxonomy" id="1114878"/>
    <lineage>
        <taxon>Bacteria</taxon>
        <taxon>Pseudomonadati</taxon>
        <taxon>Thermodesulfobacteriota</taxon>
        <taxon>Desulfuromonadia</taxon>
        <taxon>Geobacterales</taxon>
        <taxon>Geobacteraceae</taxon>
        <taxon>Geomobilimonas</taxon>
    </lineage>
</organism>
<dbReference type="PROSITE" id="PS51385">
    <property type="entry name" value="YJEF_N"/>
    <property type="match status" value="1"/>
</dbReference>
<dbReference type="InterPro" id="IPR000631">
    <property type="entry name" value="CARKD"/>
</dbReference>
<accession>A0ABS5SGD3</accession>
<feature type="domain" description="YjeF N-terminal" evidence="21">
    <location>
        <begin position="9"/>
        <end position="217"/>
    </location>
</feature>
<evidence type="ECO:0000256" key="9">
    <source>
        <dbReference type="ARBA" id="ARBA00022958"/>
    </source>
</evidence>